<dbReference type="Proteomes" id="UP001293254">
    <property type="component" value="Unassembled WGS sequence"/>
</dbReference>
<dbReference type="InterPro" id="IPR006527">
    <property type="entry name" value="F-box-assoc_dom_typ1"/>
</dbReference>
<dbReference type="InterPro" id="IPR017451">
    <property type="entry name" value="F-box-assoc_interact_dom"/>
</dbReference>
<feature type="domain" description="F-box associated beta-propeller type 1" evidence="2">
    <location>
        <begin position="105"/>
        <end position="220"/>
    </location>
</feature>
<organism evidence="3 4">
    <name type="scientific">Sesamum alatum</name>
    <dbReference type="NCBI Taxonomy" id="300844"/>
    <lineage>
        <taxon>Eukaryota</taxon>
        <taxon>Viridiplantae</taxon>
        <taxon>Streptophyta</taxon>
        <taxon>Embryophyta</taxon>
        <taxon>Tracheophyta</taxon>
        <taxon>Spermatophyta</taxon>
        <taxon>Magnoliopsida</taxon>
        <taxon>eudicotyledons</taxon>
        <taxon>Gunneridae</taxon>
        <taxon>Pentapetalae</taxon>
        <taxon>asterids</taxon>
        <taxon>lamiids</taxon>
        <taxon>Lamiales</taxon>
        <taxon>Pedaliaceae</taxon>
        <taxon>Sesamum</taxon>
    </lineage>
</organism>
<proteinExistence type="predicted"/>
<evidence type="ECO:0000313" key="3">
    <source>
        <dbReference type="EMBL" id="KAK4415343.1"/>
    </source>
</evidence>
<sequence length="380" mass="43798">MNCKRSSSPTLAAVVAGNHDLLMEIFLNLPAKSLIRFQTSNKHWNSLISNPSFRHLHSLRHRHDTSNPQPSFLLRATTSQLFSCHPTVKKLIPFLFSFPCVKILQSCNGLLLLECRNCPHGRKNYYVCNPTTMQSKNLFDSDEQRVRSFSGLFLAFDPSKSPHYKVICLTPTGPGRHEYEHRVAIYDSETHTWKQCGKSYINYGQLCNGIYWNNGTYFIRPRGSSFFFCLRDQIMQWLGKPPRIRSKGAIRNYVIESKGHLHCIVLALHPNNNCLFVFEMESDDHIWFEKYRADLNPISAAFAGKINGKNISLLGMIRGGGVEDSVLLLHVPGKIMVYRFCDEVFDVLVDFRQEYYYQEGDRLQFWLKVAHQFVHTLAPV</sequence>
<feature type="domain" description="F-box" evidence="1">
    <location>
        <begin position="19"/>
        <end position="55"/>
    </location>
</feature>
<keyword evidence="4" id="KW-1185">Reference proteome</keyword>
<name>A0AAE1XNW9_9LAMI</name>
<dbReference type="EMBL" id="JACGWO010000011">
    <property type="protein sequence ID" value="KAK4415343.1"/>
    <property type="molecule type" value="Genomic_DNA"/>
</dbReference>
<dbReference type="Pfam" id="PF00646">
    <property type="entry name" value="F-box"/>
    <property type="match status" value="1"/>
</dbReference>
<reference evidence="3" key="2">
    <citation type="journal article" date="2024" name="Plant">
        <title>Genomic evolution and insights into agronomic trait innovations of Sesamum species.</title>
        <authorList>
            <person name="Miao H."/>
            <person name="Wang L."/>
            <person name="Qu L."/>
            <person name="Liu H."/>
            <person name="Sun Y."/>
            <person name="Le M."/>
            <person name="Wang Q."/>
            <person name="Wei S."/>
            <person name="Zheng Y."/>
            <person name="Lin W."/>
            <person name="Duan Y."/>
            <person name="Cao H."/>
            <person name="Xiong S."/>
            <person name="Wang X."/>
            <person name="Wei L."/>
            <person name="Li C."/>
            <person name="Ma Q."/>
            <person name="Ju M."/>
            <person name="Zhao R."/>
            <person name="Li G."/>
            <person name="Mu C."/>
            <person name="Tian Q."/>
            <person name="Mei H."/>
            <person name="Zhang T."/>
            <person name="Gao T."/>
            <person name="Zhang H."/>
        </authorList>
    </citation>
    <scope>NUCLEOTIDE SEQUENCE</scope>
    <source>
        <strain evidence="3">3651</strain>
    </source>
</reference>
<dbReference type="InterPro" id="IPR055290">
    <property type="entry name" value="At3g26010-like"/>
</dbReference>
<protein>
    <submittedName>
        <fullName evidence="3">F-box protein</fullName>
    </submittedName>
</protein>
<gene>
    <name evidence="3" type="ORF">Salat_2641700</name>
</gene>
<dbReference type="SUPFAM" id="SSF81383">
    <property type="entry name" value="F-box domain"/>
    <property type="match status" value="1"/>
</dbReference>
<dbReference type="Gene3D" id="1.20.1280.50">
    <property type="match status" value="1"/>
</dbReference>
<dbReference type="InterPro" id="IPR001810">
    <property type="entry name" value="F-box_dom"/>
</dbReference>
<dbReference type="InterPro" id="IPR036047">
    <property type="entry name" value="F-box-like_dom_sf"/>
</dbReference>
<reference evidence="3" key="1">
    <citation type="submission" date="2020-06" db="EMBL/GenBank/DDBJ databases">
        <authorList>
            <person name="Li T."/>
            <person name="Hu X."/>
            <person name="Zhang T."/>
            <person name="Song X."/>
            <person name="Zhang H."/>
            <person name="Dai N."/>
            <person name="Sheng W."/>
            <person name="Hou X."/>
            <person name="Wei L."/>
        </authorList>
    </citation>
    <scope>NUCLEOTIDE SEQUENCE</scope>
    <source>
        <strain evidence="3">3651</strain>
        <tissue evidence="3">Leaf</tissue>
    </source>
</reference>
<accession>A0AAE1XNW9</accession>
<evidence type="ECO:0000259" key="2">
    <source>
        <dbReference type="Pfam" id="PF07734"/>
    </source>
</evidence>
<dbReference type="NCBIfam" id="TIGR01640">
    <property type="entry name" value="F_box_assoc_1"/>
    <property type="match status" value="1"/>
</dbReference>
<dbReference type="Pfam" id="PF07734">
    <property type="entry name" value="FBA_1"/>
    <property type="match status" value="1"/>
</dbReference>
<evidence type="ECO:0000259" key="1">
    <source>
        <dbReference type="Pfam" id="PF00646"/>
    </source>
</evidence>
<dbReference type="AlphaFoldDB" id="A0AAE1XNW9"/>
<evidence type="ECO:0000313" key="4">
    <source>
        <dbReference type="Proteomes" id="UP001293254"/>
    </source>
</evidence>
<comment type="caution">
    <text evidence="3">The sequence shown here is derived from an EMBL/GenBank/DDBJ whole genome shotgun (WGS) entry which is preliminary data.</text>
</comment>
<dbReference type="PANTHER" id="PTHR35546">
    <property type="entry name" value="F-BOX PROTEIN INTERACTION DOMAIN PROTEIN-RELATED"/>
    <property type="match status" value="1"/>
</dbReference>
<dbReference type="PANTHER" id="PTHR35546:SF134">
    <property type="entry name" value="F-BOX ASSOCIATED DOMAIN-CONTAINING PROTEIN"/>
    <property type="match status" value="1"/>
</dbReference>